<name>A0ABU5N9T6_9MICO</name>
<keyword evidence="2" id="KW-0285">Flavoprotein</keyword>
<sequence length="216" mass="23906">MAKSASVATVVFPRDNDALERLDHRAVPRNPLDLFDGWIADARDHGAGEATYVTLATSSPEGVPSSRTVQLLAVEEDALVFTTNADSRKGREMTATGRAAVSVYWEQTSRSVNVTGVVAWADDDESDALFAAEDRGVQASRTVSFHGEPLRDEAEQLTRFRALLASGEPIARPAHWRWFRIVPDAVTFWEAVPEALNLRVHYRRDGRDWTSQAVQS</sequence>
<evidence type="ECO:0000259" key="5">
    <source>
        <dbReference type="Pfam" id="PF01243"/>
    </source>
</evidence>
<evidence type="ECO:0000313" key="7">
    <source>
        <dbReference type="Proteomes" id="UP001291912"/>
    </source>
</evidence>
<comment type="caution">
    <text evidence="6">The sequence shown here is derived from an EMBL/GenBank/DDBJ whole genome shotgun (WGS) entry which is preliminary data.</text>
</comment>
<dbReference type="PANTHER" id="PTHR10851:SF0">
    <property type="entry name" value="PYRIDOXINE-5'-PHOSPHATE OXIDASE"/>
    <property type="match status" value="1"/>
</dbReference>
<dbReference type="PIRSF" id="PIRSF000190">
    <property type="entry name" value="Pyd_amn-ph_oxd"/>
    <property type="match status" value="1"/>
</dbReference>
<dbReference type="SUPFAM" id="SSF50475">
    <property type="entry name" value="FMN-binding split barrel"/>
    <property type="match status" value="1"/>
</dbReference>
<gene>
    <name evidence="6" type="ORF">R2Q92_13480</name>
</gene>
<keyword evidence="7" id="KW-1185">Reference proteome</keyword>
<evidence type="ECO:0000256" key="4">
    <source>
        <dbReference type="ARBA" id="ARBA00023002"/>
    </source>
</evidence>
<evidence type="ECO:0000313" key="6">
    <source>
        <dbReference type="EMBL" id="MDZ8162843.1"/>
    </source>
</evidence>
<keyword evidence="4" id="KW-0560">Oxidoreductase</keyword>
<keyword evidence="3" id="KW-0288">FMN</keyword>
<dbReference type="EMBL" id="JAWJYN010000003">
    <property type="protein sequence ID" value="MDZ8162843.1"/>
    <property type="molecule type" value="Genomic_DNA"/>
</dbReference>
<comment type="cofactor">
    <cofactor evidence="1">
        <name>FMN</name>
        <dbReference type="ChEBI" id="CHEBI:58210"/>
    </cofactor>
</comment>
<dbReference type="InterPro" id="IPR000659">
    <property type="entry name" value="Pyridox_Oxase"/>
</dbReference>
<dbReference type="InterPro" id="IPR011576">
    <property type="entry name" value="Pyridox_Oxase_N"/>
</dbReference>
<organism evidence="6 7">
    <name type="scientific">Microbacterium aquimaris</name>
    <dbReference type="NCBI Taxonomy" id="459816"/>
    <lineage>
        <taxon>Bacteria</taxon>
        <taxon>Bacillati</taxon>
        <taxon>Actinomycetota</taxon>
        <taxon>Actinomycetes</taxon>
        <taxon>Micrococcales</taxon>
        <taxon>Microbacteriaceae</taxon>
        <taxon>Microbacterium</taxon>
    </lineage>
</organism>
<reference evidence="6 7" key="1">
    <citation type="submission" date="2023-10" db="EMBL/GenBank/DDBJ databases">
        <title>Microbacterium xanthum sp. nov., isolated from seaweed.</title>
        <authorList>
            <person name="Lee S.D."/>
        </authorList>
    </citation>
    <scope>NUCLEOTIDE SEQUENCE [LARGE SCALE GENOMIC DNA]</scope>
    <source>
        <strain evidence="6 7">KCTC 19124</strain>
    </source>
</reference>
<evidence type="ECO:0000256" key="1">
    <source>
        <dbReference type="ARBA" id="ARBA00001917"/>
    </source>
</evidence>
<feature type="domain" description="Pyridoxamine 5'-phosphate oxidase N-terminal" evidence="5">
    <location>
        <begin position="50"/>
        <end position="143"/>
    </location>
</feature>
<accession>A0ABU5N9T6</accession>
<dbReference type="RefSeq" id="WP_194422800.1">
    <property type="nucleotide sequence ID" value="NZ_BAAAPT010000001.1"/>
</dbReference>
<protein>
    <submittedName>
        <fullName evidence="6">Pyridoxamine 5'-phosphate oxidase family protein</fullName>
    </submittedName>
</protein>
<dbReference type="Gene3D" id="2.30.110.10">
    <property type="entry name" value="Electron Transport, Fmn-binding Protein, Chain A"/>
    <property type="match status" value="1"/>
</dbReference>
<dbReference type="Pfam" id="PF01243">
    <property type="entry name" value="PNPOx_N"/>
    <property type="match status" value="1"/>
</dbReference>
<evidence type="ECO:0000256" key="2">
    <source>
        <dbReference type="ARBA" id="ARBA00022630"/>
    </source>
</evidence>
<dbReference type="Proteomes" id="UP001291912">
    <property type="component" value="Unassembled WGS sequence"/>
</dbReference>
<dbReference type="InterPro" id="IPR012349">
    <property type="entry name" value="Split_barrel_FMN-bd"/>
</dbReference>
<evidence type="ECO:0000256" key="3">
    <source>
        <dbReference type="ARBA" id="ARBA00022643"/>
    </source>
</evidence>
<proteinExistence type="predicted"/>
<dbReference type="PANTHER" id="PTHR10851">
    <property type="entry name" value="PYRIDOXINE-5-PHOSPHATE OXIDASE"/>
    <property type="match status" value="1"/>
</dbReference>